<dbReference type="OrthoDB" id="5394411at2759"/>
<reference evidence="2 3" key="1">
    <citation type="journal article" date="2013" name="MBio">
        <title>Genome sequencing of the plant pathogen Taphrina deformans, the causal agent of peach leaf curl.</title>
        <authorList>
            <person name="Cisse O.H."/>
            <person name="Almeida J.M.G.C.F."/>
            <person name="Fonseca A."/>
            <person name="Kumar A.A."/>
            <person name="Salojaervi J."/>
            <person name="Overmyer K."/>
            <person name="Hauser P.M."/>
            <person name="Pagni M."/>
        </authorList>
    </citation>
    <scope>NUCLEOTIDE SEQUENCE [LARGE SCALE GENOMIC DNA]</scope>
    <source>
        <strain evidence="3">PYCC 5710 / ATCC 11124 / CBS 356.35 / IMI 108563 / JCM 9778 / NBRC 8474</strain>
    </source>
</reference>
<name>R4XEH9_TAPDE</name>
<dbReference type="eggNOG" id="KOG4558">
    <property type="taxonomic scope" value="Eukaryota"/>
</dbReference>
<evidence type="ECO:0000313" key="3">
    <source>
        <dbReference type="Proteomes" id="UP000013776"/>
    </source>
</evidence>
<dbReference type="InterPro" id="IPR024624">
    <property type="entry name" value="Pyridox_Oxase_Alr4036_FMN-bd"/>
</dbReference>
<evidence type="ECO:0000313" key="2">
    <source>
        <dbReference type="EMBL" id="CCG82881.1"/>
    </source>
</evidence>
<comment type="caution">
    <text evidence="2">The sequence shown here is derived from an EMBL/GenBank/DDBJ whole genome shotgun (WGS) entry which is preliminary data.</text>
</comment>
<dbReference type="PANTHER" id="PTHR28243:SF1">
    <property type="entry name" value="PYRIDOXAMINE 5'-PHOSPHATE OXIDASE ALR4036 FAMILY FMN-BINDING DOMAIN-CONTAINING PROTEIN"/>
    <property type="match status" value="1"/>
</dbReference>
<gene>
    <name evidence="2" type="ORF">TAPDE_003002</name>
</gene>
<dbReference type="AlphaFoldDB" id="R4XEH9"/>
<accession>R4XEH9</accession>
<keyword evidence="3" id="KW-1185">Reference proteome</keyword>
<organism evidence="2 3">
    <name type="scientific">Taphrina deformans (strain PYCC 5710 / ATCC 11124 / CBS 356.35 / IMI 108563 / JCM 9778 / NBRC 8474)</name>
    <name type="common">Peach leaf curl fungus</name>
    <name type="synonym">Lalaria deformans</name>
    <dbReference type="NCBI Taxonomy" id="1097556"/>
    <lineage>
        <taxon>Eukaryota</taxon>
        <taxon>Fungi</taxon>
        <taxon>Dikarya</taxon>
        <taxon>Ascomycota</taxon>
        <taxon>Taphrinomycotina</taxon>
        <taxon>Taphrinomycetes</taxon>
        <taxon>Taphrinales</taxon>
        <taxon>Taphrinaceae</taxon>
        <taxon>Taphrina</taxon>
    </lineage>
</organism>
<feature type="domain" description="Pyridoxamine 5'-phosphate oxidase Alr4036 family FMN-binding" evidence="1">
    <location>
        <begin position="7"/>
        <end position="127"/>
    </location>
</feature>
<dbReference type="Gene3D" id="2.30.110.10">
    <property type="entry name" value="Electron Transport, Fmn-binding Protein, Chain A"/>
    <property type="match status" value="1"/>
</dbReference>
<dbReference type="Pfam" id="PF12766">
    <property type="entry name" value="Pyridox_oxase_2"/>
    <property type="match status" value="1"/>
</dbReference>
<dbReference type="SUPFAM" id="SSF50475">
    <property type="entry name" value="FMN-binding split barrel"/>
    <property type="match status" value="1"/>
</dbReference>
<proteinExistence type="predicted"/>
<evidence type="ECO:0000259" key="1">
    <source>
        <dbReference type="Pfam" id="PF12766"/>
    </source>
</evidence>
<dbReference type="InterPro" id="IPR012349">
    <property type="entry name" value="Split_barrel_FMN-bd"/>
</dbReference>
<dbReference type="Proteomes" id="UP000013776">
    <property type="component" value="Unassembled WGS sequence"/>
</dbReference>
<protein>
    <recommendedName>
        <fullName evidence="1">Pyridoxamine 5'-phosphate oxidase Alr4036 family FMN-binding domain-containing protein</fullName>
    </recommendedName>
</protein>
<dbReference type="VEuPathDB" id="FungiDB:TAPDE_003002"/>
<dbReference type="GO" id="GO:0010181">
    <property type="term" value="F:FMN binding"/>
    <property type="evidence" value="ECO:0007669"/>
    <property type="project" value="InterPro"/>
</dbReference>
<dbReference type="STRING" id="1097556.R4XEH9"/>
<sequence>MSSKTSPPWKEVVEKTLAENMKQGSKDSLNIQLATMPVPGASQHPSVRTVVFRGFVGQPRKDDEPSGGNPIKDVTSSLIVASSDRLMLKSEQILQQQKSGSGNGFEVCWWHQGTQEQIRLSGRAWLLTSNQDENASFPEKRLRDLIDVPQDGDKWTWEGERRRQFAKHSPGLRASFQNPHPASPLTHEKEEAVKAGITLPGSLEEAKDEEEAGKVKEALKRFCLVILECEEVDYLKSEPFPPARKQWKLQNGEWSTQEVSP</sequence>
<dbReference type="EMBL" id="CAHR02000107">
    <property type="protein sequence ID" value="CCG82881.1"/>
    <property type="molecule type" value="Genomic_DNA"/>
</dbReference>
<dbReference type="PANTHER" id="PTHR28243">
    <property type="entry name" value="AGL049CP"/>
    <property type="match status" value="1"/>
</dbReference>